<gene>
    <name evidence="1" type="ORF">MNB_SV-6-1278</name>
</gene>
<protein>
    <recommendedName>
        <fullName evidence="2">MltA-interacting MipA family protein</fullName>
    </recommendedName>
</protein>
<organism evidence="1">
    <name type="scientific">hydrothermal vent metagenome</name>
    <dbReference type="NCBI Taxonomy" id="652676"/>
    <lineage>
        <taxon>unclassified sequences</taxon>
        <taxon>metagenomes</taxon>
        <taxon>ecological metagenomes</taxon>
    </lineage>
</organism>
<dbReference type="EMBL" id="FPHC01000024">
    <property type="protein sequence ID" value="SFV51705.1"/>
    <property type="molecule type" value="Genomic_DNA"/>
</dbReference>
<sequence length="426" mass="48292">MRLVGMWLLVATLLLARDEYSDKAWGVGIVGRVDSIPYNYPLISDSSVNNFVPLFYYEGDYFYMHGLTYGLKLFDWDSAQISLVSRIRFLSIPEELQNEVQGDSLDYGVRARYFLKENQYIDLELLQNTNDGTLVNLTYSADLVYGDAYLMPYATLGLKDSKFNTQYYGREIEDIDSDFDITAGFEAKYHVYSNFYLLGGASATYLGGNIGGADMIDDDLTYSLYAGIGVMNDKKKDFFDTNGMKPYIRLAEGWATISSLEDIMSGSTIEDEYNNQFTSIFYGHPIYNSLFGLPIELYLSPGFVYHHSSEVQDSTWEADIEFKAYYTLPIESVGIRVGAGEGFSYIDNNTYIERLDGEPKGYKMSHLNFFLDLSADINLGFFGKSFESLWIGAAVHHRSSVFEASSLFGRIKGGSNYNTAYLQWHF</sequence>
<dbReference type="AlphaFoldDB" id="A0A1W1BE03"/>
<evidence type="ECO:0008006" key="2">
    <source>
        <dbReference type="Google" id="ProtNLM"/>
    </source>
</evidence>
<dbReference type="InterPro" id="IPR010583">
    <property type="entry name" value="MipA"/>
</dbReference>
<reference evidence="1" key="1">
    <citation type="submission" date="2016-10" db="EMBL/GenBank/DDBJ databases">
        <authorList>
            <person name="de Groot N.N."/>
        </authorList>
    </citation>
    <scope>NUCLEOTIDE SEQUENCE</scope>
</reference>
<accession>A0A1W1BE03</accession>
<proteinExistence type="predicted"/>
<name>A0A1W1BE03_9ZZZZ</name>
<evidence type="ECO:0000313" key="1">
    <source>
        <dbReference type="EMBL" id="SFV51705.1"/>
    </source>
</evidence>
<dbReference type="Pfam" id="PF06629">
    <property type="entry name" value="MipA"/>
    <property type="match status" value="1"/>
</dbReference>